<dbReference type="PANTHER" id="PTHR43682">
    <property type="entry name" value="LACTATE UTILIZATION PROTEIN C"/>
    <property type="match status" value="1"/>
</dbReference>
<dbReference type="InterPro" id="IPR003741">
    <property type="entry name" value="LUD_dom"/>
</dbReference>
<dbReference type="Gene3D" id="3.40.50.10420">
    <property type="entry name" value="NagB/RpiA/CoA transferase-like"/>
    <property type="match status" value="1"/>
</dbReference>
<dbReference type="SUPFAM" id="SSF100950">
    <property type="entry name" value="NagB/RpiA/CoA transferase-like"/>
    <property type="match status" value="1"/>
</dbReference>
<feature type="domain" description="LUD" evidence="1">
    <location>
        <begin position="48"/>
        <end position="219"/>
    </location>
</feature>
<name>A0A6N2TA55_9ACTO</name>
<reference evidence="2" key="1">
    <citation type="submission" date="2019-11" db="EMBL/GenBank/DDBJ databases">
        <authorList>
            <person name="Feng L."/>
        </authorList>
    </citation>
    <scope>NUCLEOTIDE SEQUENCE</scope>
    <source>
        <strain evidence="2">AodontolyticusLFYP35</strain>
    </source>
</reference>
<dbReference type="PANTHER" id="PTHR43682:SF1">
    <property type="entry name" value="LACTATE UTILIZATION PROTEIN C"/>
    <property type="match status" value="1"/>
</dbReference>
<dbReference type="EMBL" id="CACRSM010000002">
    <property type="protein sequence ID" value="VYT01703.1"/>
    <property type="molecule type" value="Genomic_DNA"/>
</dbReference>
<sequence length="221" mass="24154">MVMDAKTAILARAREAIERSQEGRPVREIPRNYIREGQHAPGSDEVVAEMIEKLEDYSAQVVEARDDQAIEDAIAKFLSEAKASSVVVPTGLDDQFKKAAGRDKRKVREDSRENAIPTLELDDIDAVVTRTRVGISISGTIILDGEPDQGRRAITLVPDTHVAILERSAIVPTVPQAVDILGEHPERPTTWIAGGSATSDIELVRVNGVHGPRHLRVIIAH</sequence>
<dbReference type="InterPro" id="IPR024185">
    <property type="entry name" value="FTHF_cligase-like_sf"/>
</dbReference>
<proteinExistence type="predicted"/>
<dbReference type="InterPro" id="IPR037171">
    <property type="entry name" value="NagB/RpiA_transferase-like"/>
</dbReference>
<accession>A0A6N2TA55</accession>
<organism evidence="2">
    <name type="scientific">Schaalia odontolytica</name>
    <dbReference type="NCBI Taxonomy" id="1660"/>
    <lineage>
        <taxon>Bacteria</taxon>
        <taxon>Bacillati</taxon>
        <taxon>Actinomycetota</taxon>
        <taxon>Actinomycetes</taxon>
        <taxon>Actinomycetales</taxon>
        <taxon>Actinomycetaceae</taxon>
        <taxon>Schaalia</taxon>
    </lineage>
</organism>
<dbReference type="Pfam" id="PF02589">
    <property type="entry name" value="LUD_dom"/>
    <property type="match status" value="1"/>
</dbReference>
<protein>
    <submittedName>
        <fullName evidence="2">Lactate utilization protein C</fullName>
    </submittedName>
</protein>
<gene>
    <name evidence="2" type="primary">lutC</name>
    <name evidence="2" type="ORF">AOLFYP35_01224</name>
</gene>
<evidence type="ECO:0000259" key="1">
    <source>
        <dbReference type="Pfam" id="PF02589"/>
    </source>
</evidence>
<evidence type="ECO:0000313" key="2">
    <source>
        <dbReference type="EMBL" id="VYT01703.1"/>
    </source>
</evidence>
<dbReference type="AlphaFoldDB" id="A0A6N2TA55"/>